<dbReference type="PANTHER" id="PTHR45586:SF1">
    <property type="entry name" value="LIPOPOLYSACCHARIDE ASSEMBLY PROTEIN B"/>
    <property type="match status" value="1"/>
</dbReference>
<gene>
    <name evidence="5" type="ORF">S7S_07485</name>
</gene>
<dbReference type="HOGENOM" id="CLU_011873_0_0_6"/>
<dbReference type="InterPro" id="IPR019734">
    <property type="entry name" value="TPR_rpt"/>
</dbReference>
<keyword evidence="4" id="KW-0732">Signal</keyword>
<protein>
    <recommendedName>
        <fullName evidence="7">Tetratricopeptide repeat protein</fullName>
    </recommendedName>
</protein>
<evidence type="ECO:0000313" key="5">
    <source>
        <dbReference type="EMBL" id="AJD47913.1"/>
    </source>
</evidence>
<dbReference type="EMBL" id="CP004387">
    <property type="protein sequence ID" value="AJD47913.1"/>
    <property type="molecule type" value="Genomic_DNA"/>
</dbReference>
<organism evidence="5 6">
    <name type="scientific">Isoalcanivorax pacificus W11-5</name>
    <dbReference type="NCBI Taxonomy" id="391936"/>
    <lineage>
        <taxon>Bacteria</taxon>
        <taxon>Pseudomonadati</taxon>
        <taxon>Pseudomonadota</taxon>
        <taxon>Gammaproteobacteria</taxon>
        <taxon>Oceanospirillales</taxon>
        <taxon>Alcanivoracaceae</taxon>
        <taxon>Isoalcanivorax</taxon>
    </lineage>
</organism>
<dbReference type="AlphaFoldDB" id="A0A0B4XN48"/>
<dbReference type="InterPro" id="IPR011990">
    <property type="entry name" value="TPR-like_helical_dom_sf"/>
</dbReference>
<accession>A0A0B4XN48</accession>
<dbReference type="STRING" id="391936.S7S_07485"/>
<name>A0A0B4XN48_9GAMM</name>
<dbReference type="Pfam" id="PF13174">
    <property type="entry name" value="TPR_6"/>
    <property type="match status" value="3"/>
</dbReference>
<reference evidence="5 6" key="1">
    <citation type="journal article" date="2012" name="J. Bacteriol.">
        <title>Genome sequence of an alkane-degrading bacterium, Alcanivorax pacificus type strain W11-5, isolated from deep sea sediment.</title>
        <authorList>
            <person name="Lai Q."/>
            <person name="Shao Z."/>
        </authorList>
    </citation>
    <scope>NUCLEOTIDE SEQUENCE [LARGE SCALE GENOMIC DNA]</scope>
    <source>
        <strain evidence="5 6">W11-5</strain>
    </source>
</reference>
<proteinExistence type="predicted"/>
<evidence type="ECO:0000313" key="6">
    <source>
        <dbReference type="Proteomes" id="UP000006764"/>
    </source>
</evidence>
<dbReference type="KEGG" id="apac:S7S_07485"/>
<evidence type="ECO:0008006" key="7">
    <source>
        <dbReference type="Google" id="ProtNLM"/>
    </source>
</evidence>
<dbReference type="Gene3D" id="1.25.40.10">
    <property type="entry name" value="Tetratricopeptide repeat domain"/>
    <property type="match status" value="4"/>
</dbReference>
<dbReference type="OrthoDB" id="9806825at2"/>
<dbReference type="PROSITE" id="PS50005">
    <property type="entry name" value="TPR"/>
    <property type="match status" value="2"/>
</dbReference>
<feature type="signal peptide" evidence="4">
    <location>
        <begin position="1"/>
        <end position="28"/>
    </location>
</feature>
<dbReference type="SMART" id="SM00028">
    <property type="entry name" value="TPR"/>
    <property type="match status" value="5"/>
</dbReference>
<keyword evidence="1" id="KW-0677">Repeat</keyword>
<keyword evidence="2 3" id="KW-0802">TPR repeat</keyword>
<dbReference type="PROSITE" id="PS51257">
    <property type="entry name" value="PROKAR_LIPOPROTEIN"/>
    <property type="match status" value="1"/>
</dbReference>
<evidence type="ECO:0000256" key="3">
    <source>
        <dbReference type="PROSITE-ProRule" id="PRU00339"/>
    </source>
</evidence>
<dbReference type="InterPro" id="IPR051012">
    <property type="entry name" value="CellSynth/LPSAsmb/PSIAsmb"/>
</dbReference>
<dbReference type="SUPFAM" id="SSF48452">
    <property type="entry name" value="TPR-like"/>
    <property type="match status" value="2"/>
</dbReference>
<dbReference type="Proteomes" id="UP000006764">
    <property type="component" value="Chromosome"/>
</dbReference>
<feature type="repeat" description="TPR" evidence="3">
    <location>
        <begin position="189"/>
        <end position="222"/>
    </location>
</feature>
<evidence type="ECO:0000256" key="1">
    <source>
        <dbReference type="ARBA" id="ARBA00022737"/>
    </source>
</evidence>
<dbReference type="RefSeq" id="WP_008735631.1">
    <property type="nucleotide sequence ID" value="NZ_CP004387.1"/>
</dbReference>
<feature type="repeat" description="TPR" evidence="3">
    <location>
        <begin position="344"/>
        <end position="377"/>
    </location>
</feature>
<keyword evidence="6" id="KW-1185">Reference proteome</keyword>
<dbReference type="PANTHER" id="PTHR45586">
    <property type="entry name" value="TPR REPEAT-CONTAINING PROTEIN PA4667"/>
    <property type="match status" value="1"/>
</dbReference>
<feature type="chain" id="PRO_5002097326" description="Tetratricopeptide repeat protein" evidence="4">
    <location>
        <begin position="29"/>
        <end position="1005"/>
    </location>
</feature>
<sequence>MRRFPLQRLSAAIMLVSGTLTFAGCASAPPADPAAGRYSGTTLADLEQHDIVIEQKALENASPEMALENYRRAIALLPEPEQRARPLRRMADLAMNTAERRSFDDPAQQAAPSVDTTGEYDRNIDRMLYENFLREAETATDREQRYALLGLAGDMRSNLQDADLDTDFRTAILLYRTLLESTRDPAERADAWYQLAKAYDLAGDLNGSLQSLEALVREHPDSEYYVEAQFRRGELLFANSEFDTAADAYGAVIRTGGDNDFLLQSLYKLGWSHYKLGDYRLALTQFFALTDRLHGKPELDNPATMQAKLMQDTARVISLTFTNLDGAESVHQWFAEHGSRPYEGDVYRNLGDTYLQQERFRDAADSYDRFVSTYPDGPRAPEFSTLQIEAYQKGGFPTLVLPAKEQFVERYGVNSRFWAAQPDIRAGYVDLLKGHILDLAQHYHALAQQTAGKQASPAEAYAAPVRWYREYLDTPPPAANQASINHRYAEALYAAQDYAGAVAEFERTAYEYPDYADADSAGYFALVAYQALMGGLPADTEQQAAARDAWLQRKIASGLRFAAAWPAHEQAAQVLYNVSEDQLSRNDVTGAVATAGLLVNRQPPPPADMLRYGWATIANGEFDLGRYDVAEYAYSTLIGLPSLSATEKTTYQERLAASVYRQAEGLQETGELAAAAAMFLRVADVYPQASIRKNAEFDAATLYLELADHGSAITILEDFRRRYPDDPLTATVPDKLALAYEKTGNFGAAALELERIADTYADSDPELGQQALWQAAEMQDRADDLAGSVRLYRKYVWAYPDPIDVRAEAQYRLTSLYEKGGDLERRDFWLDKLIQTWRDAGDAPSVRIAYLGAWAAFTLAEPKFETFRDIRLTQPLRRSLEQKTTAMRSALASYEQVAAIGVAEFATAANYKIGEMYRQLALDIMDSERPGNLDELELEMYELLLEEQALPYEDQAIDILIANTDLVVDDIYDEWVKQSFAALGELLPGRYAKFEQVEPYVDIIY</sequence>
<dbReference type="Pfam" id="PF13432">
    <property type="entry name" value="TPR_16"/>
    <property type="match status" value="1"/>
</dbReference>
<evidence type="ECO:0000256" key="4">
    <source>
        <dbReference type="SAM" id="SignalP"/>
    </source>
</evidence>
<evidence type="ECO:0000256" key="2">
    <source>
        <dbReference type="ARBA" id="ARBA00022803"/>
    </source>
</evidence>